<feature type="compositionally biased region" description="Basic and acidic residues" evidence="3">
    <location>
        <begin position="338"/>
        <end position="348"/>
    </location>
</feature>
<evidence type="ECO:0000256" key="3">
    <source>
        <dbReference type="SAM" id="MobiDB-lite"/>
    </source>
</evidence>
<dbReference type="RefSeq" id="XP_024664420.1">
    <property type="nucleotide sequence ID" value="XM_024808652.1"/>
</dbReference>
<dbReference type="AlphaFoldDB" id="A0A2T0FHL5"/>
<organism evidence="5 6">
    <name type="scientific">Wickerhamiella sorbophila</name>
    <dbReference type="NCBI Taxonomy" id="45607"/>
    <lineage>
        <taxon>Eukaryota</taxon>
        <taxon>Fungi</taxon>
        <taxon>Dikarya</taxon>
        <taxon>Ascomycota</taxon>
        <taxon>Saccharomycotina</taxon>
        <taxon>Dipodascomycetes</taxon>
        <taxon>Dipodascales</taxon>
        <taxon>Trichomonascaceae</taxon>
        <taxon>Wickerhamiella</taxon>
    </lineage>
</organism>
<evidence type="ECO:0000259" key="4">
    <source>
        <dbReference type="Pfam" id="PF09073"/>
    </source>
</evidence>
<dbReference type="Proteomes" id="UP000238350">
    <property type="component" value="Unassembled WGS sequence"/>
</dbReference>
<feature type="compositionally biased region" description="Basic residues" evidence="3">
    <location>
        <begin position="274"/>
        <end position="283"/>
    </location>
</feature>
<feature type="compositionally biased region" description="Acidic residues" evidence="3">
    <location>
        <begin position="218"/>
        <end position="232"/>
    </location>
</feature>
<protein>
    <submittedName>
        <fullName evidence="5">Protein bud22</fullName>
    </submittedName>
</protein>
<dbReference type="GO" id="GO:0030686">
    <property type="term" value="C:90S preribosome"/>
    <property type="evidence" value="ECO:0007669"/>
    <property type="project" value="TreeGrafter"/>
</dbReference>
<keyword evidence="6" id="KW-1185">Reference proteome</keyword>
<comment type="caution">
    <text evidence="5">The sequence shown here is derived from an EMBL/GenBank/DDBJ whole genome shotgun (WGS) entry which is preliminary data.</text>
</comment>
<dbReference type="GeneID" id="36515843"/>
<evidence type="ECO:0000313" key="5">
    <source>
        <dbReference type="EMBL" id="PRT54475.1"/>
    </source>
</evidence>
<dbReference type="InterPro" id="IPR037393">
    <property type="entry name" value="Bud22/SRFB1"/>
</dbReference>
<evidence type="ECO:0000313" key="6">
    <source>
        <dbReference type="Proteomes" id="UP000238350"/>
    </source>
</evidence>
<evidence type="ECO:0000256" key="1">
    <source>
        <dbReference type="ARBA" id="ARBA00023054"/>
    </source>
</evidence>
<dbReference type="GO" id="GO:0030490">
    <property type="term" value="P:maturation of SSU-rRNA"/>
    <property type="evidence" value="ECO:0007669"/>
    <property type="project" value="TreeGrafter"/>
</dbReference>
<feature type="coiled-coil region" evidence="2">
    <location>
        <begin position="87"/>
        <end position="114"/>
    </location>
</feature>
<gene>
    <name evidence="5" type="ORF">B9G98_02095</name>
</gene>
<dbReference type="InterPro" id="IPR015158">
    <property type="entry name" value="Bud22_dom"/>
</dbReference>
<dbReference type="EMBL" id="NDIQ01000021">
    <property type="protein sequence ID" value="PRT54475.1"/>
    <property type="molecule type" value="Genomic_DNA"/>
</dbReference>
<dbReference type="PANTHER" id="PTHR23325">
    <property type="entry name" value="SERUM RESPONSE FACTOR-BINDING"/>
    <property type="match status" value="1"/>
</dbReference>
<feature type="domain" description="Bud22" evidence="4">
    <location>
        <begin position="215"/>
        <end position="360"/>
    </location>
</feature>
<feature type="region of interest" description="Disordered" evidence="3">
    <location>
        <begin position="213"/>
        <end position="232"/>
    </location>
</feature>
<accession>A0A2T0FHL5</accession>
<feature type="compositionally biased region" description="Basic and acidic residues" evidence="3">
    <location>
        <begin position="299"/>
        <end position="315"/>
    </location>
</feature>
<dbReference type="PANTHER" id="PTHR23325:SF1">
    <property type="entry name" value="SERUM RESPONSE FACTOR-BINDING PROTEIN 1"/>
    <property type="match status" value="1"/>
</dbReference>
<dbReference type="OrthoDB" id="3364872at2759"/>
<dbReference type="Pfam" id="PF09073">
    <property type="entry name" value="BUD22"/>
    <property type="match status" value="1"/>
</dbReference>
<dbReference type="STRING" id="45607.A0A2T0FHL5"/>
<feature type="region of interest" description="Disordered" evidence="3">
    <location>
        <begin position="241"/>
        <end position="284"/>
    </location>
</feature>
<proteinExistence type="predicted"/>
<feature type="region of interest" description="Disordered" evidence="3">
    <location>
        <begin position="299"/>
        <end position="360"/>
    </location>
</feature>
<evidence type="ECO:0000256" key="2">
    <source>
        <dbReference type="SAM" id="Coils"/>
    </source>
</evidence>
<reference evidence="5 6" key="1">
    <citation type="submission" date="2017-04" db="EMBL/GenBank/DDBJ databases">
        <title>Genome sequencing of [Candida] sorbophila.</title>
        <authorList>
            <person name="Ahn J.O."/>
        </authorList>
    </citation>
    <scope>NUCLEOTIDE SEQUENCE [LARGE SCALE GENOMIC DNA]</scope>
    <source>
        <strain evidence="5 6">DS02</strain>
    </source>
</reference>
<keyword evidence="1 2" id="KW-0175">Coiled coil</keyword>
<name>A0A2T0FHL5_9ASCO</name>
<sequence>MKENLKFKLDLLQAQLAKINGQEDKTSGKLFQTKFAVLKKSEDADPEQISAEIEQIKQELANRRMHHAQVSLQRQLKAAKQVEDLKITKRLKAAQNQEQKVAALQEEANSLKEFTPADLANEIANRAVLKHYGPVAGFEKQKYSTSQANVYARLCKLPAIQQIVDTLVRGLAEWYNPLEGFGPQATKAKDIQPAAKLPQLEIAPAPAQQDDFHQFESDHEEPEESESESDGFFEQDIEIANTDSEDEGNLPALTQGYISGSEDDEPENPMPERKNRRGQRARRKIWELKYGSRAKHVLKEKEEYEKKKQMKEARQKQRAAKQQQHKEETKNKPLHPSWEAHKKQKEAQKAVQFAGKKITF</sequence>
<dbReference type="GO" id="GO:0005634">
    <property type="term" value="C:nucleus"/>
    <property type="evidence" value="ECO:0007669"/>
    <property type="project" value="TreeGrafter"/>
</dbReference>